<comment type="subunit">
    <text evidence="13">Interacts with EME1.</text>
</comment>
<dbReference type="GO" id="GO:0031573">
    <property type="term" value="P:mitotic intra-S DNA damage checkpoint signaling"/>
    <property type="evidence" value="ECO:0007669"/>
    <property type="project" value="TreeGrafter"/>
</dbReference>
<dbReference type="GeneID" id="108677491"/>
<evidence type="ECO:0000256" key="4">
    <source>
        <dbReference type="ARBA" id="ARBA00022722"/>
    </source>
</evidence>
<evidence type="ECO:0000256" key="12">
    <source>
        <dbReference type="ARBA" id="ARBA00023242"/>
    </source>
</evidence>
<comment type="subcellular location">
    <subcellularLocation>
        <location evidence="2 13">Nucleus</location>
    </subcellularLocation>
</comment>
<dbReference type="GO" id="GO:0005634">
    <property type="term" value="C:nucleus"/>
    <property type="evidence" value="ECO:0007669"/>
    <property type="project" value="UniProtKB-SubCell"/>
</dbReference>
<dbReference type="PANTHER" id="PTHR13451">
    <property type="entry name" value="CLASS II CROSSOVER JUNCTION ENDONUCLEASE MUS81"/>
    <property type="match status" value="1"/>
</dbReference>
<name>A0A8B7P579_HYAAZ</name>
<reference evidence="17 18" key="1">
    <citation type="submission" date="2025-04" db="UniProtKB">
        <authorList>
            <consortium name="RefSeq"/>
        </authorList>
    </citation>
    <scope>IDENTIFICATION</scope>
    <source>
        <tissue evidence="17 18">Whole organism</tissue>
    </source>
</reference>
<keyword evidence="10 13" id="KW-0233">DNA recombination</keyword>
<keyword evidence="5 13" id="KW-0479">Metal-binding</keyword>
<accession>A0A8B7P579</accession>
<evidence type="ECO:0000256" key="7">
    <source>
        <dbReference type="ARBA" id="ARBA00022763"/>
    </source>
</evidence>
<keyword evidence="8 13" id="KW-0378">Hydrolase</keyword>
<evidence type="ECO:0000256" key="1">
    <source>
        <dbReference type="ARBA" id="ARBA00001946"/>
    </source>
</evidence>
<comment type="function">
    <text evidence="13">Interacts with EME1 to form a DNA structure-specific endonuclease with substrate preference for branched DNA structures with a 5'-end at the branch nick. Typical substrates include 3'-flap structures, D-loops, replication forks and nicked Holliday junctions. May be required in mitosis for the processing of stalled or collapsed replication fork intermediates. May be required in meiosis for the repair of meiosis-specific double strand breaks subsequent to single-end invasion (SEI).</text>
</comment>
<sequence length="492" mass="54559">MDQQENQAKTRLAKRVKRQTVRYRHANPLFDEWLREWQDQARQADSNLQYIFAKARKSLQKFPLPVYCGADCKVLHYFGDKLCNMIDKKIASYELEHGTIDWDKHITAQRGKVKVCIATESPRVPSASAPRPKKTKRSARQAASVPTNSAGSESVALKRQNRPRKPVTEKVRKSKKSLTSPSIEPVPMLPVDGISPEACDSEHDDQLSTDTIQFTLLPGSYDIVLCVDCAETTSKSSKAGIVKELTQHGVLYDVRKLHVGDFAWVARENTPEGKTVREVMLPCIVERKRMDDLASSIKDGRCREQKHRLLQCGIDTAIYLVETAGQHRAGLPLSTCHQAVANTNVVDGLLVKWTADYKESAGYLTLLTRILQSTYQGLSVRALKGGKLPTPCPVGCCDLLEFSTFNKGLVKNRQLVVREMLAKHLLQVAGLSVQKVTAIVNEAPTLQALLSLLSSEEGIEKLGALKATRSGRPLGAAVAATLRSLYFDTCLR</sequence>
<evidence type="ECO:0000256" key="11">
    <source>
        <dbReference type="ARBA" id="ARBA00023204"/>
    </source>
</evidence>
<dbReference type="Gene3D" id="1.10.150.670">
    <property type="entry name" value="Crossover junction endonuclease EME1, DNA-binding domain"/>
    <property type="match status" value="1"/>
</dbReference>
<proteinExistence type="inferred from homology"/>
<dbReference type="AlphaFoldDB" id="A0A8B7P579"/>
<dbReference type="SMART" id="SM00891">
    <property type="entry name" value="ERCC4"/>
    <property type="match status" value="1"/>
</dbReference>
<evidence type="ECO:0000256" key="13">
    <source>
        <dbReference type="RuleBase" id="RU369042"/>
    </source>
</evidence>
<dbReference type="RefSeq" id="XP_018021203.1">
    <property type="nucleotide sequence ID" value="XM_018165714.2"/>
</dbReference>
<dbReference type="RefSeq" id="XP_047735564.1">
    <property type="nucleotide sequence ID" value="XM_047879608.1"/>
</dbReference>
<dbReference type="InterPro" id="IPR006166">
    <property type="entry name" value="ERCC4_domain"/>
</dbReference>
<dbReference type="InterPro" id="IPR033309">
    <property type="entry name" value="Mus81"/>
</dbReference>
<dbReference type="FunFam" id="3.40.50.10130:FF:000003">
    <property type="entry name" value="Crossover junction endonuclease MUS81"/>
    <property type="match status" value="1"/>
</dbReference>
<dbReference type="OrthoDB" id="5963188at2759"/>
<keyword evidence="6 13" id="KW-0255">Endonuclease</keyword>
<dbReference type="GO" id="GO:0003677">
    <property type="term" value="F:DNA binding"/>
    <property type="evidence" value="ECO:0007669"/>
    <property type="project" value="UniProtKB-UniRule"/>
</dbReference>
<dbReference type="GO" id="GO:0048257">
    <property type="term" value="F:3'-flap endonuclease activity"/>
    <property type="evidence" value="ECO:0007669"/>
    <property type="project" value="TreeGrafter"/>
</dbReference>
<evidence type="ECO:0000256" key="5">
    <source>
        <dbReference type="ARBA" id="ARBA00022723"/>
    </source>
</evidence>
<keyword evidence="12 13" id="KW-0539">Nucleus</keyword>
<dbReference type="EC" id="3.1.22.-" evidence="13"/>
<protein>
    <recommendedName>
        <fullName evidence="13">Crossover junction endonuclease MUS81</fullName>
        <ecNumber evidence="13">3.1.22.-</ecNumber>
    </recommendedName>
</protein>
<evidence type="ECO:0000313" key="17">
    <source>
        <dbReference type="RefSeq" id="XP_018021203.1"/>
    </source>
</evidence>
<dbReference type="InterPro" id="IPR011335">
    <property type="entry name" value="Restrct_endonuc-II-like"/>
</dbReference>
<dbReference type="OMA" id="VVRTENH"/>
<dbReference type="GO" id="GO:0046872">
    <property type="term" value="F:metal ion binding"/>
    <property type="evidence" value="ECO:0007669"/>
    <property type="project" value="UniProtKB-UniRule"/>
</dbReference>
<gene>
    <name evidence="17 18" type="primary">LOC108677491</name>
</gene>
<dbReference type="CTD" id="80198"/>
<evidence type="ECO:0000256" key="2">
    <source>
        <dbReference type="ARBA" id="ARBA00004123"/>
    </source>
</evidence>
<evidence type="ECO:0000256" key="3">
    <source>
        <dbReference type="ARBA" id="ARBA00010015"/>
    </source>
</evidence>
<dbReference type="KEGG" id="hazt:108677491"/>
<dbReference type="SUPFAM" id="SSF47802">
    <property type="entry name" value="DNA polymerase beta, N-terminal domain-like"/>
    <property type="match status" value="1"/>
</dbReference>
<dbReference type="GO" id="GO:0008821">
    <property type="term" value="F:crossover junction DNA endonuclease activity"/>
    <property type="evidence" value="ECO:0007669"/>
    <property type="project" value="UniProtKB-UniRule"/>
</dbReference>
<keyword evidence="4 13" id="KW-0540">Nuclease</keyword>
<dbReference type="GO" id="GO:0048476">
    <property type="term" value="C:Holliday junction resolvase complex"/>
    <property type="evidence" value="ECO:0007669"/>
    <property type="project" value="UniProtKB-UniRule"/>
</dbReference>
<dbReference type="InterPro" id="IPR010996">
    <property type="entry name" value="HHH_MUS81"/>
</dbReference>
<evidence type="ECO:0000256" key="14">
    <source>
        <dbReference type="SAM" id="MobiDB-lite"/>
    </source>
</evidence>
<keyword evidence="16" id="KW-1185">Reference proteome</keyword>
<organism evidence="16 17">
    <name type="scientific">Hyalella azteca</name>
    <name type="common">Amphipod</name>
    <dbReference type="NCBI Taxonomy" id="294128"/>
    <lineage>
        <taxon>Eukaryota</taxon>
        <taxon>Metazoa</taxon>
        <taxon>Ecdysozoa</taxon>
        <taxon>Arthropoda</taxon>
        <taxon>Crustacea</taxon>
        <taxon>Multicrustacea</taxon>
        <taxon>Malacostraca</taxon>
        <taxon>Eumalacostraca</taxon>
        <taxon>Peracarida</taxon>
        <taxon>Amphipoda</taxon>
        <taxon>Senticaudata</taxon>
        <taxon>Talitrida</taxon>
        <taxon>Talitroidea</taxon>
        <taxon>Hyalellidae</taxon>
        <taxon>Hyalella</taxon>
    </lineage>
</organism>
<dbReference type="PANTHER" id="PTHR13451:SF0">
    <property type="entry name" value="CROSSOVER JUNCTION ENDONUCLEASE MUS81"/>
    <property type="match status" value="1"/>
</dbReference>
<evidence type="ECO:0000256" key="10">
    <source>
        <dbReference type="ARBA" id="ARBA00023172"/>
    </source>
</evidence>
<feature type="region of interest" description="Disordered" evidence="14">
    <location>
        <begin position="122"/>
        <end position="204"/>
    </location>
</feature>
<dbReference type="Proteomes" id="UP000694843">
    <property type="component" value="Unplaced"/>
</dbReference>
<dbReference type="FunFam" id="1.10.150.110:FF:000001">
    <property type="entry name" value="Putative Crossover junction endonuclease MUS81"/>
    <property type="match status" value="1"/>
</dbReference>
<evidence type="ECO:0000259" key="15">
    <source>
        <dbReference type="SMART" id="SM00891"/>
    </source>
</evidence>
<dbReference type="SUPFAM" id="SSF52980">
    <property type="entry name" value="Restriction endonuclease-like"/>
    <property type="match status" value="1"/>
</dbReference>
<dbReference type="InterPro" id="IPR047416">
    <property type="entry name" value="XPF_nuclease_Mus81"/>
</dbReference>
<dbReference type="Pfam" id="PF14716">
    <property type="entry name" value="HHH_8"/>
    <property type="match status" value="1"/>
</dbReference>
<evidence type="ECO:0000313" key="18">
    <source>
        <dbReference type="RefSeq" id="XP_047735564.1"/>
    </source>
</evidence>
<comment type="cofactor">
    <cofactor evidence="1 13">
        <name>Mg(2+)</name>
        <dbReference type="ChEBI" id="CHEBI:18420"/>
    </cofactor>
</comment>
<dbReference type="Pfam" id="PF02732">
    <property type="entry name" value="ERCC4"/>
    <property type="match status" value="1"/>
</dbReference>
<dbReference type="GO" id="GO:0000727">
    <property type="term" value="P:double-strand break repair via break-induced replication"/>
    <property type="evidence" value="ECO:0007669"/>
    <property type="project" value="UniProtKB-UniRule"/>
</dbReference>
<evidence type="ECO:0000313" key="16">
    <source>
        <dbReference type="Proteomes" id="UP000694843"/>
    </source>
</evidence>
<dbReference type="GO" id="GO:0006308">
    <property type="term" value="P:DNA catabolic process"/>
    <property type="evidence" value="ECO:0007669"/>
    <property type="project" value="UniProtKB-UniRule"/>
</dbReference>
<dbReference type="Gene3D" id="1.10.150.110">
    <property type="entry name" value="DNA polymerase beta, N-terminal domain-like"/>
    <property type="match status" value="1"/>
</dbReference>
<dbReference type="InterPro" id="IPR027421">
    <property type="entry name" value="DNA_pol_lamdba_lyase_dom_sf"/>
</dbReference>
<dbReference type="Gene3D" id="3.40.50.10130">
    <property type="match status" value="1"/>
</dbReference>
<feature type="domain" description="ERCC4" evidence="15">
    <location>
        <begin position="224"/>
        <end position="325"/>
    </location>
</feature>
<dbReference type="GO" id="GO:0031297">
    <property type="term" value="P:replication fork processing"/>
    <property type="evidence" value="ECO:0007669"/>
    <property type="project" value="UniProtKB-ARBA"/>
</dbReference>
<dbReference type="CDD" id="cd20074">
    <property type="entry name" value="XPF_nuclease_Mus81"/>
    <property type="match status" value="1"/>
</dbReference>
<dbReference type="GO" id="GO:0000712">
    <property type="term" value="P:resolution of meiotic recombination intermediates"/>
    <property type="evidence" value="ECO:0007669"/>
    <property type="project" value="TreeGrafter"/>
</dbReference>
<evidence type="ECO:0000256" key="6">
    <source>
        <dbReference type="ARBA" id="ARBA00022759"/>
    </source>
</evidence>
<dbReference type="InterPro" id="IPR042530">
    <property type="entry name" value="EME1/EME2_C"/>
</dbReference>
<keyword evidence="9 13" id="KW-0460">Magnesium</keyword>
<keyword evidence="7 13" id="KW-0227">DNA damage</keyword>
<evidence type="ECO:0000256" key="8">
    <source>
        <dbReference type="ARBA" id="ARBA00022801"/>
    </source>
</evidence>
<comment type="similarity">
    <text evidence="3 13">Belongs to the XPF family.</text>
</comment>
<evidence type="ECO:0000256" key="9">
    <source>
        <dbReference type="ARBA" id="ARBA00022842"/>
    </source>
</evidence>
<keyword evidence="11 13" id="KW-0234">DNA repair</keyword>